<dbReference type="EMBL" id="LAZR01001123">
    <property type="protein sequence ID" value="KKN50274.1"/>
    <property type="molecule type" value="Genomic_DNA"/>
</dbReference>
<evidence type="ECO:0000313" key="2">
    <source>
        <dbReference type="EMBL" id="KKN50274.1"/>
    </source>
</evidence>
<protein>
    <submittedName>
        <fullName evidence="2">Uncharacterized protein</fullName>
    </submittedName>
</protein>
<name>A0A0F9R6C1_9ZZZZ</name>
<proteinExistence type="predicted"/>
<reference evidence="2" key="1">
    <citation type="journal article" date="2015" name="Nature">
        <title>Complex archaea that bridge the gap between prokaryotes and eukaryotes.</title>
        <authorList>
            <person name="Spang A."/>
            <person name="Saw J.H."/>
            <person name="Jorgensen S.L."/>
            <person name="Zaremba-Niedzwiedzka K."/>
            <person name="Martijn J."/>
            <person name="Lind A.E."/>
            <person name="van Eijk R."/>
            <person name="Schleper C."/>
            <person name="Guy L."/>
            <person name="Ettema T.J."/>
        </authorList>
    </citation>
    <scope>NUCLEOTIDE SEQUENCE</scope>
</reference>
<accession>A0A0F9R6C1</accession>
<gene>
    <name evidence="2" type="ORF">LCGC14_0634260</name>
</gene>
<evidence type="ECO:0000256" key="1">
    <source>
        <dbReference type="SAM" id="MobiDB-lite"/>
    </source>
</evidence>
<organism evidence="2">
    <name type="scientific">marine sediment metagenome</name>
    <dbReference type="NCBI Taxonomy" id="412755"/>
    <lineage>
        <taxon>unclassified sequences</taxon>
        <taxon>metagenomes</taxon>
        <taxon>ecological metagenomes</taxon>
    </lineage>
</organism>
<comment type="caution">
    <text evidence="2">The sequence shown here is derived from an EMBL/GenBank/DDBJ whole genome shotgun (WGS) entry which is preliminary data.</text>
</comment>
<feature type="region of interest" description="Disordered" evidence="1">
    <location>
        <begin position="1"/>
        <end position="35"/>
    </location>
</feature>
<sequence length="2459" mass="275516">MIQRGASRPALDPGAVGGVDLRKKQPKPSLGFGEEGLWTPRQAAAVFFQTYDREQFLNLPEGTMVRHVSNEGGIPRLELVRPPRIAPPEQVFEVTPGAPIPFPAEPRTIREFPRPEELLLPERDITPTEAMIEAEIEAEVIGLRTEQQQFLEQAGEVIDRLFPGLAPVPEAPPPEELDFTAVEALQAQFQEGPEVFLLGLREQGRTEDTEFILQNIFGATEEEVEQFFVPGITELISVVLPEHDPDDVLALLQNRSDLFLNLVQQKGRSQSSQRLLRAMGLEWAEINDIFGTKKVFLTVEGTRKQVTIADNNMALNDQGQEIGRIDPVTQEFVPAEYRIGDTWKAFTAGVGDVAVTAGGALKWLGAEGKGERLGEFGQFLQNQAPADTLGEFTWEHLYNPRWWATKVPRTTAFTLSLVPAMIVGSWAGAAAALPFGVGAFGTFLFRTAGAVALARPMEAALEAGGTYDEALAKGMTNLEAKEAADEVFKRNLALAGVDAAQIALAFAPTPARVFSSLIAKGLVRTTQVGGRFVLAGLSEAGEEFYQEIIQRQALGEEIVWDAEMREVVSLGGIMGLGFQGGGTVYTSIKSRTIEALPANIRTQFDDARDFALSQGLKEARADEAGLDSVADQKEAQTVIEAVVEQARIDELEKEIKPKTKVDKLVWEKTFEQMREDAPQVPVVEVTGVTERIQPNLGGITRLVAGVRNVPGVSVKIQNALDKAVKAITDAAKPGLSVTEREAAGNRLQESLGNLQVLSVETTEVGNTEMATLLEEAASFVARTGTAVEPLLEELAAPAAEGVGRIISVEEARTILRTPPEVPKPPNLSQANAESIEASMVVWAVNEPKRAQRYIDSLTVASTKAYAEALRDKLQAAGEAVPPAGLKRAIGVQPRPPAVPQVAPSPAPPAPGVEPVEVAPIEHKGTEPEGIAIADALGVRFEGIQVGVAEIPSRMMFTDVRETGSTFTANTLEEARTKLADMRAAFAKARPAARPAPRAEPTAPEVFSIEDFAPVEPPLPDQTIPSEAVPDIPHIKDIGIIERVRPTRKVFEKMGLGEEIWKPAFKAEVELNEAREAFRKRLKEVAGWVGKDKERRALVFRELENPGSQVGLTFNEKRAVTWFRDFFNEWADTLNLSQDKRLSNYVTHIFEADITEQLKADQPLDPAISRMLEYKAPKTIFNPFLLERLGARTGLIEDPLKAAEAYSSRQLRVFYYEPLLQKLRLYADAAPGASSRYLKEFAQRLTGRPLKIDEEVNNTIREFADIIAKVPGGSVLANRLRGGNPSGMASYNFTSALYTLWLGFKPTSAIRNLSQHTLILAETGPAHFADGIRLRFTQEGKAAMNDSLVLRSRRAAFVPGIDDSFARGWTDKFREAALFAFRKADEQNVSDAFLAGYSEAKSLIPGADRQVWIDRGDEVAADTQYLYTKLNSFALSQSSIGRVFSVLTTWSENWLELMVKWGKGHPSKVYAAYEEATGTKLPKKNWSATRKSILLYMLIVGLGFEIKDRTRLKALEYTGLTSIRYIADIMGGDFPALEYPGAVADIAAGVVTDDERRLKTGLAQLNPKNLAGIVRQVDAVASGDRDWLTLLLYLEGQDWEVKVLRDKWAPGFRDYEALTNTKDRTAYREANPKVEAKMFVTNRLTTLSTEAARQEALRLIEEHGIDTDLIKGYNKVFGEIAEQAIAILATNKKRLGTFEAVLQEGEEVGYFQMNDFGSEVNKVVRQIGRTKLEQDGDALTRFYLEAKDLWVGYDDLMTNEARKLYRQQFPELEASLYMFGKVSTFENPKSATTLLKLMDKFGIPPEGVRAFTDNPEKYDELFTPLWGLRLKWDETLDQYEAIDEDTDELQRIAQREWLEENPDARMARKEIEVREIFSRLDRPADETIVTQYGEYSEEVFNFSANSPEAKLYRIDHELGEWGQNDKTLGWESLEDENVPVLRIKKDWRDTQAQYDAIDSDDREARDAFMLAHTDFRDDSQRREAYEWDREQPAAIVEAHVAYGILADERGASSAEVMLFRFDDKTGYNDMRTGVAEDHDAFLKPVDTGQVPIWRIDARYRVEDEKYDSLPVEGDARDRFLVANPVYRKDRRRRDGYEQGVPEALIEDHVTLYEEEIKGYRQERWLRDHPDYYENVWLNPDILGNSAIDFSVIPNEEYDNISDKWVKQIEALEAITEKVRLLTGGAKRSRREHLQAALYAANPGLEKDMLRRDGWKRFTEDLSRYATKNWVEKFATYYMKPAAGMEQELYLLENSGLSDAIGVGESTKHIESLRISVRYEAQDNLYESYGDTTSASYISDETRRSDVRRRLLLSNPTYAAATYRRDAYDEGFPDHLITPFAGFRMVELNRPEGWKKYWADDRYLLGNPELFAIAKRLLFWDRKVPDPDKVPSEAFERTWNEVYDQMRLPDGRADRDARSDYRGDNPGFDLEGARIGEWKPHVRRTPTGKKRFASLIEELAR</sequence>